<comment type="similarity">
    <text evidence="1 13">Belongs to the class-II aminoacyl-tRNA synthetase family.</text>
</comment>
<keyword evidence="11 13" id="KW-0030">Aminoacyl-tRNA synthetase</keyword>
<dbReference type="Gene3D" id="3.30.930.10">
    <property type="entry name" value="Bira Bifunctional Protein, Domain 2"/>
    <property type="match status" value="1"/>
</dbReference>
<dbReference type="SUPFAM" id="SSF81271">
    <property type="entry name" value="TGS-like"/>
    <property type="match status" value="1"/>
</dbReference>
<dbReference type="Gene3D" id="3.30.54.20">
    <property type="match status" value="1"/>
</dbReference>
<dbReference type="CDD" id="cd00771">
    <property type="entry name" value="ThrRS_core"/>
    <property type="match status" value="1"/>
</dbReference>
<dbReference type="InterPro" id="IPR012675">
    <property type="entry name" value="Beta-grasp_dom_sf"/>
</dbReference>
<dbReference type="GO" id="GO:0006435">
    <property type="term" value="P:threonyl-tRNA aminoacylation"/>
    <property type="evidence" value="ECO:0007669"/>
    <property type="project" value="UniProtKB-UniRule"/>
</dbReference>
<dbReference type="CDD" id="cd00860">
    <property type="entry name" value="ThrRS_anticodon"/>
    <property type="match status" value="1"/>
</dbReference>
<dbReference type="AlphaFoldDB" id="A0A949NCQ6"/>
<evidence type="ECO:0000256" key="7">
    <source>
        <dbReference type="ARBA" id="ARBA00022833"/>
    </source>
</evidence>
<keyword evidence="5 13" id="KW-0479">Metal-binding</keyword>
<feature type="binding site" evidence="13">
    <location>
        <position position="383"/>
    </location>
    <ligand>
        <name>Zn(2+)</name>
        <dbReference type="ChEBI" id="CHEBI:29105"/>
        <note>catalytic</note>
    </ligand>
</feature>
<evidence type="ECO:0000259" key="15">
    <source>
        <dbReference type="PROSITE" id="PS51880"/>
    </source>
</evidence>
<dbReference type="InterPro" id="IPR002320">
    <property type="entry name" value="Thr-tRNA-ligase_IIa"/>
</dbReference>
<dbReference type="PANTHER" id="PTHR11451">
    <property type="entry name" value="THREONINE-TRNA LIGASE"/>
    <property type="match status" value="1"/>
</dbReference>
<comment type="catalytic activity">
    <reaction evidence="12 13">
        <text>tRNA(Thr) + L-threonine + ATP = L-threonyl-tRNA(Thr) + AMP + diphosphate + H(+)</text>
        <dbReference type="Rhea" id="RHEA:24624"/>
        <dbReference type="Rhea" id="RHEA-COMP:9670"/>
        <dbReference type="Rhea" id="RHEA-COMP:9704"/>
        <dbReference type="ChEBI" id="CHEBI:15378"/>
        <dbReference type="ChEBI" id="CHEBI:30616"/>
        <dbReference type="ChEBI" id="CHEBI:33019"/>
        <dbReference type="ChEBI" id="CHEBI:57926"/>
        <dbReference type="ChEBI" id="CHEBI:78442"/>
        <dbReference type="ChEBI" id="CHEBI:78534"/>
        <dbReference type="ChEBI" id="CHEBI:456215"/>
        <dbReference type="EC" id="6.1.1.3"/>
    </reaction>
</comment>
<keyword evidence="17" id="KW-1185">Reference proteome</keyword>
<feature type="domain" description="TGS" evidence="15">
    <location>
        <begin position="1"/>
        <end position="60"/>
    </location>
</feature>
<dbReference type="InterPro" id="IPR047246">
    <property type="entry name" value="ThrRS_anticodon"/>
</dbReference>
<dbReference type="PROSITE" id="PS50862">
    <property type="entry name" value="AA_TRNA_LIGASE_II"/>
    <property type="match status" value="1"/>
</dbReference>
<dbReference type="EC" id="6.1.1.3" evidence="13"/>
<reference evidence="16" key="1">
    <citation type="submission" date="2021-06" db="EMBL/GenBank/DDBJ databases">
        <title>Description of novel taxa of the family Lachnospiraceae.</title>
        <authorList>
            <person name="Chaplin A.V."/>
            <person name="Sokolova S.R."/>
            <person name="Pikina A.P."/>
            <person name="Korzhanova M."/>
            <person name="Belova V."/>
            <person name="Korostin D."/>
            <person name="Efimov B.A."/>
        </authorList>
    </citation>
    <scope>NUCLEOTIDE SEQUENCE</scope>
    <source>
        <strain evidence="16">ASD5720</strain>
    </source>
</reference>
<protein>
    <recommendedName>
        <fullName evidence="13">Threonine--tRNA ligase</fullName>
        <ecNumber evidence="13">6.1.1.3</ecNumber>
    </recommendedName>
    <alternativeName>
        <fullName evidence="13">Threonyl-tRNA synthetase</fullName>
        <shortName evidence="13">ThrRS</shortName>
    </alternativeName>
</protein>
<name>A0A949NCQ6_9FIRM</name>
<keyword evidence="3 13" id="KW-0820">tRNA-binding</keyword>
<dbReference type="NCBIfam" id="TIGR00418">
    <property type="entry name" value="thrS"/>
    <property type="match status" value="1"/>
</dbReference>
<dbReference type="Pfam" id="PF07973">
    <property type="entry name" value="tRNA_SAD"/>
    <property type="match status" value="1"/>
</dbReference>
<keyword evidence="6 13" id="KW-0547">Nucleotide-binding</keyword>
<dbReference type="GO" id="GO:0016740">
    <property type="term" value="F:transferase activity"/>
    <property type="evidence" value="ECO:0007669"/>
    <property type="project" value="UniProtKB-ARBA"/>
</dbReference>
<evidence type="ECO:0000313" key="16">
    <source>
        <dbReference type="EMBL" id="MBU9735121.1"/>
    </source>
</evidence>
<dbReference type="SUPFAM" id="SSF52954">
    <property type="entry name" value="Class II aaRS ABD-related"/>
    <property type="match status" value="1"/>
</dbReference>
<dbReference type="InterPro" id="IPR012947">
    <property type="entry name" value="tRNA_SAD"/>
</dbReference>
<keyword evidence="7 13" id="KW-0862">Zinc</keyword>
<dbReference type="FunFam" id="3.30.54.20:FF:000002">
    <property type="entry name" value="Threonine--tRNA ligase"/>
    <property type="match status" value="1"/>
</dbReference>
<dbReference type="PROSITE" id="PS51880">
    <property type="entry name" value="TGS"/>
    <property type="match status" value="1"/>
</dbReference>
<feature type="domain" description="Aminoacyl-transfer RNA synthetases class-II family profile" evidence="14">
    <location>
        <begin position="266"/>
        <end position="531"/>
    </location>
</feature>
<comment type="caution">
    <text evidence="13">Lacks conserved residue(s) required for the propagation of feature annotation.</text>
</comment>
<dbReference type="Pfam" id="PF03129">
    <property type="entry name" value="HGTP_anticodon"/>
    <property type="match status" value="1"/>
</dbReference>
<dbReference type="InterPro" id="IPR004154">
    <property type="entry name" value="Anticodon-bd"/>
</dbReference>
<evidence type="ECO:0000256" key="10">
    <source>
        <dbReference type="ARBA" id="ARBA00022917"/>
    </source>
</evidence>
<keyword evidence="2 13" id="KW-0963">Cytoplasm</keyword>
<dbReference type="SUPFAM" id="SSF55186">
    <property type="entry name" value="ThrRS/AlaRS common domain"/>
    <property type="match status" value="1"/>
</dbReference>
<dbReference type="GO" id="GO:0005737">
    <property type="term" value="C:cytoplasm"/>
    <property type="evidence" value="ECO:0007669"/>
    <property type="project" value="UniProtKB-SubCell"/>
</dbReference>
<keyword evidence="8 13" id="KW-0067">ATP-binding</keyword>
<dbReference type="InterPro" id="IPR045864">
    <property type="entry name" value="aa-tRNA-synth_II/BPL/LPL"/>
</dbReference>
<dbReference type="Pfam" id="PF00587">
    <property type="entry name" value="tRNA-synt_2b"/>
    <property type="match status" value="1"/>
</dbReference>
<dbReference type="InterPro" id="IPR036621">
    <property type="entry name" value="Anticodon-bd_dom_sf"/>
</dbReference>
<dbReference type="InterPro" id="IPR033728">
    <property type="entry name" value="ThrRS_core"/>
</dbReference>
<dbReference type="Proteomes" id="UP000712157">
    <property type="component" value="Unassembled WGS sequence"/>
</dbReference>
<dbReference type="GO" id="GO:0140096">
    <property type="term" value="F:catalytic activity, acting on a protein"/>
    <property type="evidence" value="ECO:0007669"/>
    <property type="project" value="UniProtKB-ARBA"/>
</dbReference>
<dbReference type="Gene3D" id="3.10.20.30">
    <property type="match status" value="1"/>
</dbReference>
<dbReference type="InterPro" id="IPR004095">
    <property type="entry name" value="TGS"/>
</dbReference>
<dbReference type="Pfam" id="PF02824">
    <property type="entry name" value="TGS"/>
    <property type="match status" value="1"/>
</dbReference>
<gene>
    <name evidence="13 16" type="primary">thrS</name>
    <name evidence="16" type="ORF">KTH89_01135</name>
</gene>
<keyword evidence="9 13" id="KW-0694">RNA-binding</keyword>
<keyword evidence="10 13" id="KW-0648">Protein biosynthesis</keyword>
<dbReference type="InterPro" id="IPR018163">
    <property type="entry name" value="Thr/Ala-tRNA-synth_IIc_edit"/>
</dbReference>
<evidence type="ECO:0000256" key="6">
    <source>
        <dbReference type="ARBA" id="ARBA00022741"/>
    </source>
</evidence>
<proteinExistence type="inferred from homology"/>
<dbReference type="InterPro" id="IPR012676">
    <property type="entry name" value="TGS-like"/>
</dbReference>
<dbReference type="Gene3D" id="3.30.980.10">
    <property type="entry name" value="Threonyl-trna Synthetase, Chain A, domain 2"/>
    <property type="match status" value="1"/>
</dbReference>
<dbReference type="EMBL" id="JAHQCW010000001">
    <property type="protein sequence ID" value="MBU9735121.1"/>
    <property type="molecule type" value="Genomic_DNA"/>
</dbReference>
<feature type="binding site" evidence="13">
    <location>
        <position position="508"/>
    </location>
    <ligand>
        <name>Zn(2+)</name>
        <dbReference type="ChEBI" id="CHEBI:29105"/>
        <note>catalytic</note>
    </ligand>
</feature>
<dbReference type="CDD" id="cd01667">
    <property type="entry name" value="TGS_ThrRS"/>
    <property type="match status" value="1"/>
</dbReference>
<evidence type="ECO:0000256" key="9">
    <source>
        <dbReference type="ARBA" id="ARBA00022884"/>
    </source>
</evidence>
<evidence type="ECO:0000256" key="2">
    <source>
        <dbReference type="ARBA" id="ARBA00022490"/>
    </source>
</evidence>
<evidence type="ECO:0000256" key="12">
    <source>
        <dbReference type="ARBA" id="ARBA00049515"/>
    </source>
</evidence>
<dbReference type="FunFam" id="3.30.980.10:FF:000005">
    <property type="entry name" value="Threonyl-tRNA synthetase, mitochondrial"/>
    <property type="match status" value="1"/>
</dbReference>
<keyword evidence="4 13" id="KW-0436">Ligase</keyword>
<sequence length="638" mass="72466">MIVTLKDGSKKEFDNAMSVIDIAKDISEGLARMACAGEVNGEVVDLRTVIDKDCNLNILTFNDEGGRAAFHHTTSHIMAQAVKRLYPSTKLAIGPSIADGFYYDMDREEPFTAEELEKIEAEMKKIVKEDLKIEQFTLPREEAIQFMKDKEEPYKVELIEDLPEGETISFYQQGEFVDLCAGPHLMSTKPVKAFKLTSLAGAYWRGSEKNKMLTRIYGTSFTKSADLQEYLDRIEEAKKRDHRKLGKELGLFTMMDEGPGFPFFLPKGMVLKNTLLDYWRQIHTKAGYVEISTPIMLSRKLWETSGHWDHYAENMYTTVIDEEDFAIKPMNCPGGILVYKSEPHSYRDLPIRMGEIGLVHRHEKSGALHGLMRVRCFNQDDAHIFMMPEQIKDEIKGVVQLIDEVYSLFGFKYHVELSTQPEDSMGSAEDWALATDSLKAALEELNLPYVINEGDGAFYGPKIDFHLEDSLGRTWQCGTIQLDFQMPLRFDLEYIGADGERHRPIMIHRVAFGSVERFIGILIEHFAGAFPTWLAPVQVKVLPISDKFIDYGTEVLQKLKDAGIRAELDTRAEKIGYKIREAQTHKIPYMLVVGEKEADSKTVAVRSRANGDEGPQALEAFIQTVQEEVRTKKTAVPK</sequence>
<comment type="cofactor">
    <cofactor evidence="13">
        <name>Zn(2+)</name>
        <dbReference type="ChEBI" id="CHEBI:29105"/>
    </cofactor>
    <text evidence="13">Binds 1 zinc ion per subunit.</text>
</comment>
<evidence type="ECO:0000313" key="17">
    <source>
        <dbReference type="Proteomes" id="UP000712157"/>
    </source>
</evidence>
<comment type="subcellular location">
    <subcellularLocation>
        <location evidence="13">Cytoplasm</location>
    </subcellularLocation>
</comment>
<accession>A0A949NCQ6</accession>
<dbReference type="GO" id="GO:0004829">
    <property type="term" value="F:threonine-tRNA ligase activity"/>
    <property type="evidence" value="ECO:0007669"/>
    <property type="project" value="UniProtKB-UniRule"/>
</dbReference>
<feature type="binding site" evidence="13">
    <location>
        <position position="332"/>
    </location>
    <ligand>
        <name>Zn(2+)</name>
        <dbReference type="ChEBI" id="CHEBI:29105"/>
        <note>catalytic</note>
    </ligand>
</feature>
<dbReference type="SUPFAM" id="SSF55681">
    <property type="entry name" value="Class II aaRS and biotin synthetases"/>
    <property type="match status" value="1"/>
</dbReference>
<comment type="caution">
    <text evidence="16">The sequence shown here is derived from an EMBL/GenBank/DDBJ whole genome shotgun (WGS) entry which is preliminary data.</text>
</comment>
<dbReference type="GO" id="GO:0046872">
    <property type="term" value="F:metal ion binding"/>
    <property type="evidence" value="ECO:0007669"/>
    <property type="project" value="UniProtKB-KW"/>
</dbReference>
<evidence type="ECO:0000256" key="5">
    <source>
        <dbReference type="ARBA" id="ARBA00022723"/>
    </source>
</evidence>
<comment type="subunit">
    <text evidence="13">Homodimer.</text>
</comment>
<dbReference type="FunFam" id="3.10.20.30:FF:000005">
    <property type="entry name" value="Threonine--tRNA ligase"/>
    <property type="match status" value="1"/>
</dbReference>
<dbReference type="RefSeq" id="WP_238720301.1">
    <property type="nucleotide sequence ID" value="NZ_JAHQCW010000001.1"/>
</dbReference>
<dbReference type="Gene3D" id="3.40.50.800">
    <property type="entry name" value="Anticodon-binding domain"/>
    <property type="match status" value="1"/>
</dbReference>
<organism evidence="16 17">
    <name type="scientific">Diplocloster agilis</name>
    <dbReference type="NCBI Taxonomy" id="2850323"/>
    <lineage>
        <taxon>Bacteria</taxon>
        <taxon>Bacillati</taxon>
        <taxon>Bacillota</taxon>
        <taxon>Clostridia</taxon>
        <taxon>Lachnospirales</taxon>
        <taxon>Lachnospiraceae</taxon>
        <taxon>Diplocloster</taxon>
    </lineage>
</organism>
<dbReference type="PRINTS" id="PR01047">
    <property type="entry name" value="TRNASYNTHTHR"/>
</dbReference>
<evidence type="ECO:0000256" key="4">
    <source>
        <dbReference type="ARBA" id="ARBA00022598"/>
    </source>
</evidence>
<dbReference type="HAMAP" id="MF_00184">
    <property type="entry name" value="Thr_tRNA_synth"/>
    <property type="match status" value="1"/>
</dbReference>
<evidence type="ECO:0000256" key="11">
    <source>
        <dbReference type="ARBA" id="ARBA00023146"/>
    </source>
</evidence>
<dbReference type="FunFam" id="3.30.930.10:FF:000002">
    <property type="entry name" value="Threonine--tRNA ligase"/>
    <property type="match status" value="1"/>
</dbReference>
<dbReference type="InterPro" id="IPR006195">
    <property type="entry name" value="aa-tRNA-synth_II"/>
</dbReference>
<dbReference type="SMART" id="SM00863">
    <property type="entry name" value="tRNA_SAD"/>
    <property type="match status" value="1"/>
</dbReference>
<dbReference type="PANTHER" id="PTHR11451:SF44">
    <property type="entry name" value="THREONINE--TRNA LIGASE, CHLOROPLASTIC_MITOCHONDRIAL 2"/>
    <property type="match status" value="1"/>
</dbReference>
<dbReference type="InterPro" id="IPR002314">
    <property type="entry name" value="aa-tRNA-synt_IIb"/>
</dbReference>
<evidence type="ECO:0000256" key="8">
    <source>
        <dbReference type="ARBA" id="ARBA00022840"/>
    </source>
</evidence>
<evidence type="ECO:0000256" key="13">
    <source>
        <dbReference type="HAMAP-Rule" id="MF_00184"/>
    </source>
</evidence>
<dbReference type="GO" id="GO:0000049">
    <property type="term" value="F:tRNA binding"/>
    <property type="evidence" value="ECO:0007669"/>
    <property type="project" value="UniProtKB-KW"/>
</dbReference>
<dbReference type="FunFam" id="3.40.50.800:FF:000001">
    <property type="entry name" value="Threonine--tRNA ligase"/>
    <property type="match status" value="1"/>
</dbReference>
<evidence type="ECO:0000256" key="1">
    <source>
        <dbReference type="ARBA" id="ARBA00008226"/>
    </source>
</evidence>
<evidence type="ECO:0000256" key="3">
    <source>
        <dbReference type="ARBA" id="ARBA00022555"/>
    </source>
</evidence>
<dbReference type="GO" id="GO:0005524">
    <property type="term" value="F:ATP binding"/>
    <property type="evidence" value="ECO:0007669"/>
    <property type="project" value="UniProtKB-UniRule"/>
</dbReference>
<evidence type="ECO:0000259" key="14">
    <source>
        <dbReference type="PROSITE" id="PS50862"/>
    </source>
</evidence>